<dbReference type="GO" id="GO:0009279">
    <property type="term" value="C:cell outer membrane"/>
    <property type="evidence" value="ECO:0007669"/>
    <property type="project" value="UniProtKB-SubCell"/>
</dbReference>
<dbReference type="InterPro" id="IPR036942">
    <property type="entry name" value="Beta-barrel_TonB_sf"/>
</dbReference>
<organism evidence="12 13">
    <name type="scientific">Nitrosomonas oligotropha</name>
    <dbReference type="NCBI Taxonomy" id="42354"/>
    <lineage>
        <taxon>Bacteria</taxon>
        <taxon>Pseudomonadati</taxon>
        <taxon>Pseudomonadota</taxon>
        <taxon>Betaproteobacteria</taxon>
        <taxon>Nitrosomonadales</taxon>
        <taxon>Nitrosomonadaceae</taxon>
        <taxon>Nitrosomonas</taxon>
    </lineage>
</organism>
<keyword evidence="5 10" id="KW-0802">TPR repeat</keyword>
<dbReference type="InterPro" id="IPR019734">
    <property type="entry name" value="TPR_rpt"/>
</dbReference>
<evidence type="ECO:0000256" key="4">
    <source>
        <dbReference type="ARBA" id="ARBA00022737"/>
    </source>
</evidence>
<comment type="caution">
    <text evidence="12">The sequence shown here is derived from an EMBL/GenBank/DDBJ whole genome shotgun (WGS) entry which is preliminary data.</text>
</comment>
<dbReference type="GO" id="GO:0030150">
    <property type="term" value="P:protein import into mitochondrial matrix"/>
    <property type="evidence" value="ECO:0007669"/>
    <property type="project" value="TreeGrafter"/>
</dbReference>
<evidence type="ECO:0000313" key="13">
    <source>
        <dbReference type="Proteomes" id="UP000321055"/>
    </source>
</evidence>
<evidence type="ECO:0000256" key="7">
    <source>
        <dbReference type="ARBA" id="ARBA00023136"/>
    </source>
</evidence>
<keyword evidence="6" id="KW-1133">Transmembrane helix</keyword>
<evidence type="ECO:0000256" key="2">
    <source>
        <dbReference type="ARBA" id="ARBA00004442"/>
    </source>
</evidence>
<evidence type="ECO:0000256" key="8">
    <source>
        <dbReference type="ARBA" id="ARBA00023237"/>
    </source>
</evidence>
<feature type="repeat" description="TPR" evidence="10">
    <location>
        <begin position="331"/>
        <end position="364"/>
    </location>
</feature>
<protein>
    <submittedName>
        <fullName evidence="12">Tetratricopeptide repeat protein</fullName>
    </submittedName>
</protein>
<evidence type="ECO:0000256" key="9">
    <source>
        <dbReference type="ARBA" id="ARBA00038030"/>
    </source>
</evidence>
<dbReference type="InterPro" id="IPR006860">
    <property type="entry name" value="FecR"/>
</dbReference>
<dbReference type="PANTHER" id="PTHR46208:SF1">
    <property type="entry name" value="MITOCHONDRIAL IMPORT RECEPTOR SUBUNIT TOM70"/>
    <property type="match status" value="1"/>
</dbReference>
<dbReference type="Gene3D" id="1.25.40.10">
    <property type="entry name" value="Tetratricopeptide repeat domain"/>
    <property type="match status" value="1"/>
</dbReference>
<evidence type="ECO:0000313" key="12">
    <source>
        <dbReference type="EMBL" id="TXI30853.1"/>
    </source>
</evidence>
<dbReference type="GO" id="GO:0030943">
    <property type="term" value="F:mitochondrion targeting sequence binding"/>
    <property type="evidence" value="ECO:0007669"/>
    <property type="project" value="TreeGrafter"/>
</dbReference>
<evidence type="ECO:0000256" key="10">
    <source>
        <dbReference type="PROSITE-ProRule" id="PRU00339"/>
    </source>
</evidence>
<dbReference type="SUPFAM" id="SSF81901">
    <property type="entry name" value="HCP-like"/>
    <property type="match status" value="1"/>
</dbReference>
<dbReference type="SUPFAM" id="SSF48452">
    <property type="entry name" value="TPR-like"/>
    <property type="match status" value="1"/>
</dbReference>
<comment type="similarity">
    <text evidence="9">Belongs to the Tom70 family.</text>
</comment>
<dbReference type="Gene3D" id="2.40.170.20">
    <property type="entry name" value="TonB-dependent receptor, beta-barrel domain"/>
    <property type="match status" value="1"/>
</dbReference>
<comment type="subcellular location">
    <subcellularLocation>
        <location evidence="2">Cell outer membrane</location>
    </subcellularLocation>
    <subcellularLocation>
        <location evidence="1">Membrane</location>
        <topology evidence="1">Single-pass membrane protein</topology>
    </subcellularLocation>
</comment>
<dbReference type="Pfam" id="PF04773">
    <property type="entry name" value="FecR"/>
    <property type="match status" value="1"/>
</dbReference>
<evidence type="ECO:0000259" key="11">
    <source>
        <dbReference type="Pfam" id="PF04773"/>
    </source>
</evidence>
<proteinExistence type="inferred from homology"/>
<gene>
    <name evidence="12" type="ORF">E6Q60_00515</name>
</gene>
<dbReference type="SUPFAM" id="SSF56935">
    <property type="entry name" value="Porins"/>
    <property type="match status" value="1"/>
</dbReference>
<evidence type="ECO:0000256" key="3">
    <source>
        <dbReference type="ARBA" id="ARBA00022692"/>
    </source>
</evidence>
<dbReference type="Proteomes" id="UP000321055">
    <property type="component" value="Unassembled WGS sequence"/>
</dbReference>
<name>A0A5C7W1Q9_9PROT</name>
<keyword evidence="4" id="KW-0677">Repeat</keyword>
<feature type="repeat" description="TPR" evidence="10">
    <location>
        <begin position="229"/>
        <end position="262"/>
    </location>
</feature>
<dbReference type="PROSITE" id="PS50005">
    <property type="entry name" value="TPR"/>
    <property type="match status" value="2"/>
</dbReference>
<evidence type="ECO:0000256" key="1">
    <source>
        <dbReference type="ARBA" id="ARBA00004167"/>
    </source>
</evidence>
<keyword evidence="7" id="KW-0472">Membrane</keyword>
<dbReference type="SMART" id="SM00028">
    <property type="entry name" value="TPR"/>
    <property type="match status" value="8"/>
</dbReference>
<accession>A0A5C7W1Q9</accession>
<reference evidence="12 13" key="1">
    <citation type="submission" date="2018-09" db="EMBL/GenBank/DDBJ databases">
        <title>Metagenome Assembled Genomes from an Advanced Water Purification Facility.</title>
        <authorList>
            <person name="Stamps B.W."/>
            <person name="Spear J.R."/>
        </authorList>
    </citation>
    <scope>NUCLEOTIDE SEQUENCE [LARGE SCALE GENOMIC DNA]</scope>
    <source>
        <strain evidence="12">Bin_54_1</strain>
    </source>
</reference>
<dbReference type="InterPro" id="IPR011990">
    <property type="entry name" value="TPR-like_helical_dom_sf"/>
</dbReference>
<dbReference type="Pfam" id="PF14559">
    <property type="entry name" value="TPR_19"/>
    <property type="match status" value="1"/>
</dbReference>
<evidence type="ECO:0000256" key="5">
    <source>
        <dbReference type="ARBA" id="ARBA00022803"/>
    </source>
</evidence>
<sequence>MKICWAVAIYLHQKKFSALILTIFTVTGWMAHITQAHAAPTCKPEVARVVSMQGTIEIRRTQENVWQQAGMEVVLCAGDMIRARSQSRAALRLSNNSMLRLDQKTSITFPAIQEEKGTSLLDLFEGAIHIITRTPQPFKIRTPFVNASVEGTEFFVGLREDNTEVVVYEGKVSVSNELGNLLLHDHEAAVTYKGQAPRKEIIIRPADAVQWALYYPVILNYWQDDENGSSALIRQASHLLIVGQADEAKEIIQQVLQLEPNNSNAHALLAIIALVQNEKDQALELANKAVTLDQESAAGYLALSYTQQAHFEIEAALESLQKALTFDAQNALIWARLAELQMSMGYLERALDAAKLAVSLNPGLAKTQTILGFAHLLQIDTQTAKDIFHRAIALDQADPTPRLGLGLALIREGELEAGRIELEIAASLDPANSLIRSYLGKAYFEEKRYPLASTQFDLAKERDPKDPTPWFYDAIQKQTQNRPVEALIDIQKSIELNNNRAVYRSKFLLDRDEAARGSSLARIFENLGFERRALMETAKSLSFDPSNHSAHRFLSDTYANIPRHEAARVSELLQAQLLQPVNVNPVQPHMAVADLNIITNTGPSSPGFNEFAPLMERSKPQLVTSGVVGSNGTIGDEIVFSRFNERTSISLGQFHYESKGFRSNNDQNHDVLNAFVQHAVTSKLNLQAEVRTRSTHHGNLLLDFDLDTNNPRAPQNRFRRNIDQNTVRIGAKYDLTVNQNILLSGLYADRESKNIDPVVNTFSNSEISAKNEGYQTEIQYQLRNSNFSIIAGSGNYDINVNRSLLTRNLIINQISNPKKQSFDIDKTNGYLYSNLNFGSNLNATLGFSYDTYKEKGLEIDRFNPKAGLQWNIVSSLRLRLAFIEAVKAPLTTNQTIEPTQVSGFNQLYDDINGTQSRRLGIGLDGHYKEKVFSGFEISSRDLRVPSFSTDNVSIDDQKEKIYRAYLYGVPSNRWSVKSEIQFEQFSRDETALGPHKIDTLSIPINLNYFNFHGLFFSLTGTFVRQEIDRKEISDERNQKFFLVDASLGYRLPNRRGIISLDAKNILDQSFLFRNIHFQTAEPINPMYVPTRTIFTRLTLNF</sequence>
<feature type="domain" description="FecR protein" evidence="11">
    <location>
        <begin position="80"/>
        <end position="172"/>
    </location>
</feature>
<dbReference type="EMBL" id="SSFX01000005">
    <property type="protein sequence ID" value="TXI30853.1"/>
    <property type="molecule type" value="Genomic_DNA"/>
</dbReference>
<keyword evidence="8" id="KW-0998">Cell outer membrane</keyword>
<dbReference type="Pfam" id="PF13432">
    <property type="entry name" value="TPR_16"/>
    <property type="match status" value="1"/>
</dbReference>
<keyword evidence="3" id="KW-0812">Transmembrane</keyword>
<dbReference type="PANTHER" id="PTHR46208">
    <property type="entry name" value="MITOCHONDRIAL IMPORT RECEPTOR SUBUNIT TOM70"/>
    <property type="match status" value="1"/>
</dbReference>
<dbReference type="GO" id="GO:0008320">
    <property type="term" value="F:protein transmembrane transporter activity"/>
    <property type="evidence" value="ECO:0007669"/>
    <property type="project" value="TreeGrafter"/>
</dbReference>
<dbReference type="Gene3D" id="2.60.120.1440">
    <property type="match status" value="1"/>
</dbReference>
<evidence type="ECO:0000256" key="6">
    <source>
        <dbReference type="ARBA" id="ARBA00022989"/>
    </source>
</evidence>
<dbReference type="AlphaFoldDB" id="A0A5C7W1Q9"/>